<dbReference type="GeneID" id="62679276"/>
<keyword evidence="3" id="KW-1185">Reference proteome</keyword>
<feature type="coiled-coil region" evidence="1">
    <location>
        <begin position="269"/>
        <end position="296"/>
    </location>
</feature>
<evidence type="ECO:0000313" key="3">
    <source>
        <dbReference type="Proteomes" id="UP000225878"/>
    </source>
</evidence>
<dbReference type="KEGG" id="vg:62679276"/>
<protein>
    <submittedName>
        <fullName evidence="2">Uncharacterized protein</fullName>
    </submittedName>
</protein>
<reference evidence="2" key="1">
    <citation type="submission" date="2016-11" db="EMBL/GenBank/DDBJ databases">
        <title>The complete genome sequence of Cyanosiphovirus S-ESS1.</title>
        <authorList>
            <person name="Han Y."/>
        </authorList>
    </citation>
    <scope>NUCLEOTIDE SEQUENCE [LARGE SCALE GENOMIC DNA]</scope>
</reference>
<dbReference type="EMBL" id="KY249644">
    <property type="protein sequence ID" value="ARB05744.1"/>
    <property type="molecule type" value="Genomic_DNA"/>
</dbReference>
<evidence type="ECO:0000256" key="1">
    <source>
        <dbReference type="SAM" id="Coils"/>
    </source>
</evidence>
<evidence type="ECO:0000313" key="2">
    <source>
        <dbReference type="EMBL" id="ARB05744.1"/>
    </source>
</evidence>
<keyword evidence="1" id="KW-0175">Coiled coil</keyword>
<sequence length="328" mass="35922">MNPEFYEAFKAARAAAPSFASESYETPRGYEQYRGPDDGRGLARYAKAKAARLIQAAAAAEEDAGRARATLREAFEEFGHGSRPWREAMAATTAAEEKARRARHELAGGQYARHPESHGVAAWLRGPVYRGDGYYTNPWGESFRDESGLCFPVVYQLTGRRGVARFVAGYEFGGVDGGPSLDLSRIYTCDSEEDAEAGAKYSGAIRAAEDAAKEAAEEESEYQTAWRAGSEYAEEMESIQNARRGALAILSERRALSRKHDAAEAPAICQAIRGQVKAARRRISEARARMAELLAGDCPDCYFWPGEERLRAAFCEGAGLDSFPGRDD</sequence>
<accession>A0A1V0DX55</accession>
<organism evidence="2">
    <name type="scientific">Synechococcus virus S-ESS1</name>
    <dbReference type="NCBI Taxonomy" id="1964565"/>
    <lineage>
        <taxon>Viruses</taxon>
        <taxon>Duplodnaviria</taxon>
        <taxon>Heunggongvirae</taxon>
        <taxon>Uroviricota</taxon>
        <taxon>Caudoviricetes</taxon>
        <taxon>Casjensviridae</taxon>
        <taxon>Sessunavirus</taxon>
        <taxon>Sessunavirus SESS1</taxon>
    </lineage>
</organism>
<dbReference type="Proteomes" id="UP000225878">
    <property type="component" value="Segment"/>
</dbReference>
<name>A0A1V0DX55_9CAUD</name>
<proteinExistence type="predicted"/>
<dbReference type="RefSeq" id="YP_009997131.1">
    <property type="nucleotide sequence ID" value="NC_052968.1"/>
</dbReference>